<comment type="similarity">
    <text evidence="1 3">Belongs to the diaminopimelate epimerase family.</text>
</comment>
<sequence length="287" mass="31659">MEQFTIQKYHCMGNDYLIYDPARNKMALGPKAIAKLCDRHFGIGADGVLVGPCFDNDRLGVKIYNSDGSEAPKGGNGMAIFARYLRDHGYVEKNTASFDSASGEETVVYENEQNTRLKVSMGKPTFWSDEIPVTGSRREIINEVMTFGSIPYVTTCLSLGNPHCVIWMNDISKDLVCRIGQVSETAPYFPEKVNTQLLNVLDRTNIQIEIFERGAGYTLSSGTCACAAACAAYRMGLADRNMYVHMPGGTLQVEISENGEIFMMCDVGYTGEITLSNELCEQLRALA</sequence>
<accession>A0A1I0D6E9</accession>
<dbReference type="AlphaFoldDB" id="A0A1I0D6E9"/>
<dbReference type="SUPFAM" id="SSF54506">
    <property type="entry name" value="Diaminopimelate epimerase-like"/>
    <property type="match status" value="2"/>
</dbReference>
<proteinExistence type="inferred from homology"/>
<evidence type="ECO:0000256" key="2">
    <source>
        <dbReference type="ARBA" id="ARBA00023235"/>
    </source>
</evidence>
<dbReference type="GO" id="GO:0008837">
    <property type="term" value="F:diaminopimelate epimerase activity"/>
    <property type="evidence" value="ECO:0007669"/>
    <property type="project" value="UniProtKB-UniRule"/>
</dbReference>
<feature type="binding site" evidence="3">
    <location>
        <begin position="75"/>
        <end position="76"/>
    </location>
    <ligand>
        <name>substrate</name>
    </ligand>
</feature>
<dbReference type="STRING" id="1526.SAMN02910262_01710"/>
<dbReference type="EC" id="5.1.1.7" evidence="3 4"/>
<comment type="pathway">
    <text evidence="3">Amino-acid biosynthesis; L-lysine biosynthesis via DAP pathway; DL-2,6-diaminopimelate from LL-2,6-diaminopimelate: step 1/1.</text>
</comment>
<evidence type="ECO:0000256" key="1">
    <source>
        <dbReference type="ARBA" id="ARBA00010219"/>
    </source>
</evidence>
<evidence type="ECO:0000313" key="5">
    <source>
        <dbReference type="EMBL" id="SET27621.1"/>
    </source>
</evidence>
<dbReference type="Pfam" id="PF01678">
    <property type="entry name" value="DAP_epimerase"/>
    <property type="match status" value="2"/>
</dbReference>
<dbReference type="NCBIfam" id="TIGR00652">
    <property type="entry name" value="DapF"/>
    <property type="match status" value="1"/>
</dbReference>
<protein>
    <recommendedName>
        <fullName evidence="3 4">Diaminopimelate epimerase</fullName>
        <shortName evidence="3">DAP epimerase</shortName>
        <ecNumber evidence="3 4">5.1.1.7</ecNumber>
    </recommendedName>
    <alternativeName>
        <fullName evidence="3">PLP-independent amino acid racemase</fullName>
    </alternativeName>
</protein>
<evidence type="ECO:0000256" key="3">
    <source>
        <dbReference type="HAMAP-Rule" id="MF_00197"/>
    </source>
</evidence>
<dbReference type="RefSeq" id="WP_031472973.1">
    <property type="nucleotide sequence ID" value="NZ_FOIL01000010.1"/>
</dbReference>
<evidence type="ECO:0000313" key="6">
    <source>
        <dbReference type="EMBL" id="SFR80218.1"/>
    </source>
</evidence>
<comment type="subcellular location">
    <subcellularLocation>
        <location evidence="3">Cytoplasm</location>
    </subcellularLocation>
</comment>
<dbReference type="InterPro" id="IPR001653">
    <property type="entry name" value="DAP_epimerase_DapF"/>
</dbReference>
<dbReference type="EMBL" id="FOZC01000009">
    <property type="protein sequence ID" value="SFR80218.1"/>
    <property type="molecule type" value="Genomic_DNA"/>
</dbReference>
<dbReference type="eggNOG" id="COG0253">
    <property type="taxonomic scope" value="Bacteria"/>
</dbReference>
<keyword evidence="3" id="KW-0963">Cytoplasm</keyword>
<feature type="site" description="Could be important to modulate the pK values of the two catalytic cysteine residues" evidence="3">
    <location>
        <position position="212"/>
    </location>
</feature>
<dbReference type="Proteomes" id="UP000214760">
    <property type="component" value="Unassembled WGS sequence"/>
</dbReference>
<reference evidence="7 8" key="1">
    <citation type="submission" date="2016-10" db="EMBL/GenBank/DDBJ databases">
        <authorList>
            <person name="de Groot N.N."/>
        </authorList>
    </citation>
    <scope>NUCLEOTIDE SEQUENCE [LARGE SCALE GENOMIC DNA]</scope>
    <source>
        <strain evidence="6 8">F</strain>
        <strain evidence="5 7">KH1P1</strain>
    </source>
</reference>
<evidence type="ECO:0000313" key="8">
    <source>
        <dbReference type="Proteomes" id="UP000214760"/>
    </source>
</evidence>
<organism evidence="5 7">
    <name type="scientific">[Clostridium] aminophilum</name>
    <dbReference type="NCBI Taxonomy" id="1526"/>
    <lineage>
        <taxon>Bacteria</taxon>
        <taxon>Bacillati</taxon>
        <taxon>Bacillota</taxon>
        <taxon>Clostridia</taxon>
        <taxon>Lachnospirales</taxon>
        <taxon>Lachnospiraceae</taxon>
    </lineage>
</organism>
<dbReference type="PANTHER" id="PTHR31689:SF0">
    <property type="entry name" value="DIAMINOPIMELATE EPIMERASE"/>
    <property type="match status" value="1"/>
</dbReference>
<dbReference type="EMBL" id="FOIL01000010">
    <property type="protein sequence ID" value="SET27621.1"/>
    <property type="molecule type" value="Genomic_DNA"/>
</dbReference>
<dbReference type="OrthoDB" id="9805408at2"/>
<feature type="binding site" evidence="3">
    <location>
        <begin position="212"/>
        <end position="213"/>
    </location>
    <ligand>
        <name>substrate</name>
    </ligand>
</feature>
<keyword evidence="7" id="KW-1185">Reference proteome</keyword>
<keyword evidence="3" id="KW-0457">Lysine biosynthesis</keyword>
<dbReference type="GO" id="GO:0005829">
    <property type="term" value="C:cytosol"/>
    <property type="evidence" value="ECO:0007669"/>
    <property type="project" value="TreeGrafter"/>
</dbReference>
<gene>
    <name evidence="3" type="primary">dapF</name>
    <name evidence="6" type="ORF">SAMN02910262_01710</name>
    <name evidence="5" type="ORF">SAMN04487771_101052</name>
</gene>
<feature type="binding site" evidence="3">
    <location>
        <position position="65"/>
    </location>
    <ligand>
        <name>substrate</name>
    </ligand>
</feature>
<feature type="binding site" evidence="3">
    <location>
        <begin position="222"/>
        <end position="223"/>
    </location>
    <ligand>
        <name>substrate</name>
    </ligand>
</feature>
<evidence type="ECO:0000256" key="4">
    <source>
        <dbReference type="NCBIfam" id="TIGR00652"/>
    </source>
</evidence>
<keyword evidence="2 3" id="KW-0413">Isomerase</keyword>
<dbReference type="PANTHER" id="PTHR31689">
    <property type="entry name" value="DIAMINOPIMELATE EPIMERASE, CHLOROPLASTIC"/>
    <property type="match status" value="1"/>
</dbReference>
<keyword evidence="3" id="KW-0028">Amino-acid biosynthesis</keyword>
<comment type="subunit">
    <text evidence="3">Homodimer.</text>
</comment>
<dbReference type="Proteomes" id="UP000199820">
    <property type="component" value="Unassembled WGS sequence"/>
</dbReference>
<feature type="binding site" evidence="3">
    <location>
        <position position="161"/>
    </location>
    <ligand>
        <name>substrate</name>
    </ligand>
</feature>
<comment type="catalytic activity">
    <reaction evidence="3">
        <text>(2S,6S)-2,6-diaminopimelate = meso-2,6-diaminopimelate</text>
        <dbReference type="Rhea" id="RHEA:15393"/>
        <dbReference type="ChEBI" id="CHEBI:57609"/>
        <dbReference type="ChEBI" id="CHEBI:57791"/>
        <dbReference type="EC" id="5.1.1.7"/>
    </reaction>
</comment>
<dbReference type="Gene3D" id="3.10.310.10">
    <property type="entry name" value="Diaminopimelate Epimerase, Chain A, domain 1"/>
    <property type="match status" value="2"/>
</dbReference>
<feature type="site" description="Could be important to modulate the pK values of the two catalytic cysteine residues" evidence="3">
    <location>
        <position position="163"/>
    </location>
</feature>
<dbReference type="UniPathway" id="UPA00034">
    <property type="reaction ID" value="UER00025"/>
</dbReference>
<feature type="binding site" evidence="3">
    <location>
        <position position="194"/>
    </location>
    <ligand>
        <name>substrate</name>
    </ligand>
</feature>
<comment type="caution">
    <text evidence="3">Lacks conserved residue(s) required for the propagation of feature annotation.</text>
</comment>
<evidence type="ECO:0000313" key="7">
    <source>
        <dbReference type="Proteomes" id="UP000199820"/>
    </source>
</evidence>
<dbReference type="HAMAP" id="MF_00197">
    <property type="entry name" value="DAP_epimerase"/>
    <property type="match status" value="1"/>
</dbReference>
<dbReference type="GO" id="GO:0009089">
    <property type="term" value="P:lysine biosynthetic process via diaminopimelate"/>
    <property type="evidence" value="ECO:0007669"/>
    <property type="project" value="UniProtKB-UniRule"/>
</dbReference>
<name>A0A1I0D6E9_9FIRM</name>
<comment type="function">
    <text evidence="3">Catalyzes the stereoinversion of LL-2,6-diaminopimelate (L,L-DAP) to meso-diaminopimelate (meso-DAP), a precursor of L-lysine and an essential component of the bacterial peptidoglycan.</text>
</comment>
<feature type="binding site" evidence="3">
    <location>
        <position position="14"/>
    </location>
    <ligand>
        <name>substrate</name>
    </ligand>
</feature>